<sequence length="328" mass="36443">MLGGYRARLAAQDVVANPTKHEELPEVQAQRQAEQCFVSDLTNLGKVKASQIKRRLRVADTFGKGQRELQIVVTTDYKVFVFLVKPWSGKYKPGADAKDWMKITETEEQTTIKMMKSPLLEIEQQCKLLHSHLVSTGAPVKSNAVEGFLIFSDSSIELPEDILELEHVLTGSKIKAFCRKLEKTWTQYFTDPLKPSFFTGALSYKQLSAASVGLSKGGSYDKIQLTGGRLIEGDFKACPMTSFDRSEIGRLDFIHNRTTWFGSAKALLGAQPTVTIRLYKRGQTPGWISSGIFSTNEIPFNVSVDFHAAGETAVAKIPVNEIEFITLA</sequence>
<organism evidence="2 3">
    <name type="scientific">Oikopleura dioica</name>
    <name type="common">Tunicate</name>
    <dbReference type="NCBI Taxonomy" id="34765"/>
    <lineage>
        <taxon>Eukaryota</taxon>
        <taxon>Metazoa</taxon>
        <taxon>Chordata</taxon>
        <taxon>Tunicata</taxon>
        <taxon>Appendicularia</taxon>
        <taxon>Copelata</taxon>
        <taxon>Oikopleuridae</taxon>
        <taxon>Oikopleura</taxon>
    </lineage>
</organism>
<keyword evidence="3" id="KW-1185">Reference proteome</keyword>
<dbReference type="PANTHER" id="PTHR35287:SF1">
    <property type="entry name" value="SI:ZFOS-911D5.4"/>
    <property type="match status" value="1"/>
</dbReference>
<proteinExistence type="predicted"/>
<feature type="domain" description="NERD" evidence="1">
    <location>
        <begin position="55"/>
        <end position="151"/>
    </location>
</feature>
<accession>A0ABN7SYA7</accession>
<dbReference type="PANTHER" id="PTHR35287">
    <property type="entry name" value="SI:ZFOS-911D5.4"/>
    <property type="match status" value="1"/>
</dbReference>
<evidence type="ECO:0000259" key="1">
    <source>
        <dbReference type="Pfam" id="PF08378"/>
    </source>
</evidence>
<evidence type="ECO:0000313" key="2">
    <source>
        <dbReference type="EMBL" id="CAG5106141.1"/>
    </source>
</evidence>
<dbReference type="EMBL" id="OU015566">
    <property type="protein sequence ID" value="CAG5106141.1"/>
    <property type="molecule type" value="Genomic_DNA"/>
</dbReference>
<evidence type="ECO:0000313" key="3">
    <source>
        <dbReference type="Proteomes" id="UP001158576"/>
    </source>
</evidence>
<name>A0ABN7SYA7_OIKDI</name>
<dbReference type="InterPro" id="IPR011528">
    <property type="entry name" value="NERD"/>
</dbReference>
<protein>
    <submittedName>
        <fullName evidence="2">Oidioi.mRNA.OKI2018_I69.chr1.g2702.t1.cds</fullName>
    </submittedName>
</protein>
<dbReference type="Pfam" id="PF08378">
    <property type="entry name" value="NERD"/>
    <property type="match status" value="1"/>
</dbReference>
<dbReference type="Proteomes" id="UP001158576">
    <property type="component" value="Chromosome 1"/>
</dbReference>
<gene>
    <name evidence="2" type="ORF">OKIOD_LOCUS11467</name>
</gene>
<reference evidence="2 3" key="1">
    <citation type="submission" date="2021-04" db="EMBL/GenBank/DDBJ databases">
        <authorList>
            <person name="Bliznina A."/>
        </authorList>
    </citation>
    <scope>NUCLEOTIDE SEQUENCE [LARGE SCALE GENOMIC DNA]</scope>
</reference>